<dbReference type="GO" id="GO:0030288">
    <property type="term" value="C:outer membrane-bounded periplasmic space"/>
    <property type="evidence" value="ECO:0007669"/>
    <property type="project" value="TreeGrafter"/>
</dbReference>
<accession>A0A4S4NPJ4</accession>
<dbReference type="InterPro" id="IPR052037">
    <property type="entry name" value="LPS_export_LptA"/>
</dbReference>
<evidence type="ECO:0000313" key="4">
    <source>
        <dbReference type="EMBL" id="THH41966.1"/>
    </source>
</evidence>
<proteinExistence type="predicted"/>
<gene>
    <name evidence="4" type="ORF">E4021_05105</name>
</gene>
<feature type="domain" description="Organic solvent tolerance-like N-terminal" evidence="3">
    <location>
        <begin position="78"/>
        <end position="229"/>
    </location>
</feature>
<dbReference type="Pfam" id="PF03968">
    <property type="entry name" value="LptD_N"/>
    <property type="match status" value="1"/>
</dbReference>
<reference evidence="4 5" key="1">
    <citation type="submission" date="2019-04" db="EMBL/GenBank/DDBJ databases">
        <title>Lewinella litorea sp. nov., isolated from a marine sand.</title>
        <authorList>
            <person name="Yoon J.-H."/>
        </authorList>
    </citation>
    <scope>NUCLEOTIDE SEQUENCE [LARGE SCALE GENOMIC DNA]</scope>
    <source>
        <strain evidence="4 5">HSMS-39</strain>
    </source>
</reference>
<dbReference type="Pfam" id="PF13100">
    <property type="entry name" value="OstA_2"/>
    <property type="match status" value="1"/>
</dbReference>
<dbReference type="AlphaFoldDB" id="A0A4S4NPJ4"/>
<protein>
    <recommendedName>
        <fullName evidence="2 3">Organic solvent tolerance-like N-terminal domain-containing protein</fullName>
    </recommendedName>
</protein>
<sequence length="663" mass="74331">MACNCPFEEIIRPGCVNHPLKRPPGPAMVVGLPFSGHQAFTFVACMKLTVYPIIFCLWALFGTAFGQTRPVQAEREVVSIDHANELLLLRQGSVQRLIGEVELSQDSIFMYCDSAELVREVQLYAYDNVTIQQGDSIAAFSEFLDYNAETLLAKLRTDVVLKRGETELFTDELEYDLSTKLATYHTGGRVTNGTTELSSTHAYYYADARNVYFRDSVVVVDDRFEMRADTLRYDLGNEIVYFLGPTVIRSDTHTIYCEAGYYDVALDQAVFRKNAQYRSGDRLAAADSIRYLGRDELYVLQGDAYVAEGEFQRATADRINYFRARDRYQLEGNAMVVDSAQTIRGDTIDYNAATESYAVSGGRPEVSNPPMLMVADRMYSDDETGLGRASGNIIWRDTSADLRIEAEQADYRRETGYLKAYGGRSGRALLTSVLDQDTLYMAADTLLSVRSTETDAAGDTIRYLSAYHDVRILKTDLQAVADSLGFNTVDSVLTLYQNPILWQDTSQLTADTIDLYLKNDQPDRVLLRRNAMVITSPDLVFFNQVKGKEIVAHFDSSQLKRTEVKGNAEAIYYAQDESGGYIGVNKTACSAMVLFFREGGVQRIKFLSAPSGRLDPMDAVDHQGMRLDGFRWEAERKPLTLDDLFITRRSIPPDVLLVAPNAD</sequence>
<keyword evidence="5" id="KW-1185">Reference proteome</keyword>
<name>A0A4S4NPJ4_9BACT</name>
<evidence type="ECO:0000259" key="2">
    <source>
        <dbReference type="Pfam" id="PF03968"/>
    </source>
</evidence>
<keyword evidence="1" id="KW-0732">Signal</keyword>
<dbReference type="GO" id="GO:0017089">
    <property type="term" value="F:glycolipid transfer activity"/>
    <property type="evidence" value="ECO:0007669"/>
    <property type="project" value="TreeGrafter"/>
</dbReference>
<dbReference type="PANTHER" id="PTHR36504">
    <property type="entry name" value="LIPOPOLYSACCHARIDE EXPORT SYSTEM PROTEIN LPTA"/>
    <property type="match status" value="1"/>
</dbReference>
<dbReference type="PANTHER" id="PTHR36504:SF1">
    <property type="entry name" value="LIPOPOLYSACCHARIDE EXPORT SYSTEM PROTEIN LPTA"/>
    <property type="match status" value="1"/>
</dbReference>
<dbReference type="GO" id="GO:0015920">
    <property type="term" value="P:lipopolysaccharide transport"/>
    <property type="evidence" value="ECO:0007669"/>
    <property type="project" value="TreeGrafter"/>
</dbReference>
<dbReference type="OrthoDB" id="9805931at2"/>
<feature type="domain" description="Organic solvent tolerance-like N-terminal" evidence="2">
    <location>
        <begin position="307"/>
        <end position="355"/>
    </location>
</feature>
<dbReference type="Gene3D" id="2.60.450.10">
    <property type="entry name" value="Lipopolysaccharide (LPS) transport protein A like domain"/>
    <property type="match status" value="4"/>
</dbReference>
<comment type="caution">
    <text evidence="4">The sequence shown here is derived from an EMBL/GenBank/DDBJ whole genome shotgun (WGS) entry which is preliminary data.</text>
</comment>
<dbReference type="Proteomes" id="UP000308528">
    <property type="component" value="Unassembled WGS sequence"/>
</dbReference>
<dbReference type="EMBL" id="SRSF01000001">
    <property type="protein sequence ID" value="THH41966.1"/>
    <property type="molecule type" value="Genomic_DNA"/>
</dbReference>
<organism evidence="4 5">
    <name type="scientific">Neolewinella litorea</name>
    <dbReference type="NCBI Taxonomy" id="2562452"/>
    <lineage>
        <taxon>Bacteria</taxon>
        <taxon>Pseudomonadati</taxon>
        <taxon>Bacteroidota</taxon>
        <taxon>Saprospiria</taxon>
        <taxon>Saprospirales</taxon>
        <taxon>Lewinellaceae</taxon>
        <taxon>Neolewinella</taxon>
    </lineage>
</organism>
<dbReference type="GO" id="GO:0009279">
    <property type="term" value="C:cell outer membrane"/>
    <property type="evidence" value="ECO:0007669"/>
    <property type="project" value="TreeGrafter"/>
</dbReference>
<evidence type="ECO:0000256" key="1">
    <source>
        <dbReference type="ARBA" id="ARBA00022729"/>
    </source>
</evidence>
<evidence type="ECO:0000259" key="3">
    <source>
        <dbReference type="Pfam" id="PF13100"/>
    </source>
</evidence>
<dbReference type="InterPro" id="IPR005653">
    <property type="entry name" value="OstA-like_N"/>
</dbReference>
<evidence type="ECO:0000313" key="5">
    <source>
        <dbReference type="Proteomes" id="UP000308528"/>
    </source>
</evidence>